<dbReference type="InterPro" id="IPR007856">
    <property type="entry name" value="SapB_1"/>
</dbReference>
<dbReference type="EMBL" id="MDYQ01000150">
    <property type="protein sequence ID" value="PRP80397.1"/>
    <property type="molecule type" value="Genomic_DNA"/>
</dbReference>
<protein>
    <recommendedName>
        <fullName evidence="3">Saposin B-type domain-containing protein</fullName>
    </recommendedName>
</protein>
<evidence type="ECO:0000256" key="2">
    <source>
        <dbReference type="ARBA" id="ARBA00023180"/>
    </source>
</evidence>
<dbReference type="AlphaFoldDB" id="A0A2P6N8V9"/>
<keyword evidence="5" id="KW-1185">Reference proteome</keyword>
<dbReference type="InterPro" id="IPR051428">
    <property type="entry name" value="Sphingo_Act-Surfact_Prot"/>
</dbReference>
<dbReference type="SMART" id="SM00741">
    <property type="entry name" value="SapB"/>
    <property type="match status" value="3"/>
</dbReference>
<accession>A0A2P6N8V9</accession>
<keyword evidence="1" id="KW-1015">Disulfide bond</keyword>
<name>A0A2P6N8V9_9EUKA</name>
<feature type="domain" description="Saposin B-type" evidence="3">
    <location>
        <begin position="262"/>
        <end position="343"/>
    </location>
</feature>
<sequence length="355" mass="38754">MRSTGRRDSGVPKINRERSPDGLVFLVREKKRPERHLFYALYNHTTSPKPPETKLEKFFFALLALFAIANAQYQCAECTFVVQTVESWIESNSTLAELQQKFDAVCEQVPAFSTACETIVAYGLPYFVAYVQNETPDKVCKQIGLCSTPATATATQTSVVARPQVFFQESYQCVGCQYLVSALEAYVLSAANPASVEKQLEQLCSYVPSFQTACDQIVDAGVQNVLKWVETENSTVVCQKLKACSVAAPTSTSNMRPLVSFNDIACEACQVAVSTAEQYLLNGNTLKQVAAKVDALFCNQLPSAFTATCDAFVQQGLEQALKVANSETPATACAQLKVCPSTVATSAVRPIMFKN</sequence>
<dbReference type="PROSITE" id="PS50015">
    <property type="entry name" value="SAP_B"/>
    <property type="match status" value="3"/>
</dbReference>
<evidence type="ECO:0000313" key="4">
    <source>
        <dbReference type="EMBL" id="PRP80397.1"/>
    </source>
</evidence>
<dbReference type="SUPFAM" id="SSF47862">
    <property type="entry name" value="Saposin"/>
    <property type="match status" value="3"/>
</dbReference>
<reference evidence="4 5" key="1">
    <citation type="journal article" date="2018" name="Genome Biol. Evol.">
        <title>Multiple Roots of Fruiting Body Formation in Amoebozoa.</title>
        <authorList>
            <person name="Hillmann F."/>
            <person name="Forbes G."/>
            <person name="Novohradska S."/>
            <person name="Ferling I."/>
            <person name="Riege K."/>
            <person name="Groth M."/>
            <person name="Westermann M."/>
            <person name="Marz M."/>
            <person name="Spaller T."/>
            <person name="Winckler T."/>
            <person name="Schaap P."/>
            <person name="Glockner G."/>
        </authorList>
    </citation>
    <scope>NUCLEOTIDE SEQUENCE [LARGE SCALE GENOMIC DNA]</scope>
    <source>
        <strain evidence="4 5">Jena</strain>
    </source>
</reference>
<dbReference type="InParanoid" id="A0A2P6N8V9"/>
<organism evidence="4 5">
    <name type="scientific">Planoprotostelium fungivorum</name>
    <dbReference type="NCBI Taxonomy" id="1890364"/>
    <lineage>
        <taxon>Eukaryota</taxon>
        <taxon>Amoebozoa</taxon>
        <taxon>Evosea</taxon>
        <taxon>Variosea</taxon>
        <taxon>Cavosteliida</taxon>
        <taxon>Cavosteliaceae</taxon>
        <taxon>Planoprotostelium</taxon>
    </lineage>
</organism>
<comment type="caution">
    <text evidence="4">The sequence shown here is derived from an EMBL/GenBank/DDBJ whole genome shotgun (WGS) entry which is preliminary data.</text>
</comment>
<dbReference type="InterPro" id="IPR011001">
    <property type="entry name" value="Saposin-like"/>
</dbReference>
<dbReference type="Proteomes" id="UP000241769">
    <property type="component" value="Unassembled WGS sequence"/>
</dbReference>
<dbReference type="InterPro" id="IPR008139">
    <property type="entry name" value="SaposinB_dom"/>
</dbReference>
<feature type="domain" description="Saposin B-type" evidence="3">
    <location>
        <begin position="169"/>
        <end position="248"/>
    </location>
</feature>
<evidence type="ECO:0000256" key="1">
    <source>
        <dbReference type="ARBA" id="ARBA00023157"/>
    </source>
</evidence>
<dbReference type="InterPro" id="IPR008138">
    <property type="entry name" value="SapB_2"/>
</dbReference>
<feature type="domain" description="Saposin B-type" evidence="3">
    <location>
        <begin position="71"/>
        <end position="150"/>
    </location>
</feature>
<evidence type="ECO:0000313" key="5">
    <source>
        <dbReference type="Proteomes" id="UP000241769"/>
    </source>
</evidence>
<dbReference type="PANTHER" id="PTHR11480">
    <property type="entry name" value="SAPOSIN-RELATED"/>
    <property type="match status" value="1"/>
</dbReference>
<dbReference type="GO" id="GO:0006629">
    <property type="term" value="P:lipid metabolic process"/>
    <property type="evidence" value="ECO:0007669"/>
    <property type="project" value="InterPro"/>
</dbReference>
<dbReference type="Pfam" id="PF20825">
    <property type="entry name" value="Saposin"/>
    <property type="match status" value="1"/>
</dbReference>
<dbReference type="STRING" id="1890364.A0A2P6N8V9"/>
<evidence type="ECO:0000259" key="3">
    <source>
        <dbReference type="PROSITE" id="PS50015"/>
    </source>
</evidence>
<dbReference type="InterPro" id="IPR048593">
    <property type="entry name" value="AOAH_Saposin_N"/>
</dbReference>
<dbReference type="Pfam" id="PF05184">
    <property type="entry name" value="SapB_1"/>
    <property type="match status" value="1"/>
</dbReference>
<keyword evidence="2" id="KW-0325">Glycoprotein</keyword>
<proteinExistence type="predicted"/>
<dbReference type="Gene3D" id="1.10.225.10">
    <property type="entry name" value="Saposin-like"/>
    <property type="match status" value="3"/>
</dbReference>
<dbReference type="Pfam" id="PF03489">
    <property type="entry name" value="SapB_2"/>
    <property type="match status" value="1"/>
</dbReference>
<dbReference type="OrthoDB" id="20602at2759"/>
<gene>
    <name evidence="4" type="ORF">PROFUN_11943</name>
</gene>
<dbReference type="FunCoup" id="A0A2P6N8V9">
    <property type="interactions" value="5"/>
</dbReference>